<dbReference type="RefSeq" id="WP_346079609.1">
    <property type="nucleotide sequence ID" value="NZ_BAABDG010000002.1"/>
</dbReference>
<keyword evidence="1" id="KW-1133">Transmembrane helix</keyword>
<organism evidence="2 3">
    <name type="scientific">Gibbsiella dentisursi</name>
    <dbReference type="NCBI Taxonomy" id="796890"/>
    <lineage>
        <taxon>Bacteria</taxon>
        <taxon>Pseudomonadati</taxon>
        <taxon>Pseudomonadota</taxon>
        <taxon>Gammaproteobacteria</taxon>
        <taxon>Enterobacterales</taxon>
        <taxon>Yersiniaceae</taxon>
        <taxon>Gibbsiella</taxon>
    </lineage>
</organism>
<feature type="transmembrane region" description="Helical" evidence="1">
    <location>
        <begin position="21"/>
        <end position="46"/>
    </location>
</feature>
<accession>A0ABP7KT71</accession>
<evidence type="ECO:0000256" key="1">
    <source>
        <dbReference type="SAM" id="Phobius"/>
    </source>
</evidence>
<name>A0ABP7KT71_9GAMM</name>
<dbReference type="EMBL" id="BAABDG010000002">
    <property type="protein sequence ID" value="GAA3886594.1"/>
    <property type="molecule type" value="Genomic_DNA"/>
</dbReference>
<keyword evidence="1" id="KW-0472">Membrane</keyword>
<evidence type="ECO:0000313" key="3">
    <source>
        <dbReference type="Proteomes" id="UP001499994"/>
    </source>
</evidence>
<keyword evidence="1" id="KW-0812">Transmembrane</keyword>
<evidence type="ECO:0008006" key="4">
    <source>
        <dbReference type="Google" id="ProtNLM"/>
    </source>
</evidence>
<gene>
    <name evidence="2" type="ORF">GCM10022405_10290</name>
</gene>
<sequence>MNQMTASALHKSPERLPIGGLLALAMAAFITLLTEIMPAGLLSSIAEGLNVPDSLTA</sequence>
<evidence type="ECO:0000313" key="2">
    <source>
        <dbReference type="EMBL" id="GAA3886594.1"/>
    </source>
</evidence>
<proteinExistence type="predicted"/>
<reference evidence="3" key="1">
    <citation type="journal article" date="2019" name="Int. J. Syst. Evol. Microbiol.">
        <title>The Global Catalogue of Microorganisms (GCM) 10K type strain sequencing project: providing services to taxonomists for standard genome sequencing and annotation.</title>
        <authorList>
            <consortium name="The Broad Institute Genomics Platform"/>
            <consortium name="The Broad Institute Genome Sequencing Center for Infectious Disease"/>
            <person name="Wu L."/>
            <person name="Ma J."/>
        </authorList>
    </citation>
    <scope>NUCLEOTIDE SEQUENCE [LARGE SCALE GENOMIC DNA]</scope>
    <source>
        <strain evidence="3">JCM 17201</strain>
    </source>
</reference>
<comment type="caution">
    <text evidence="2">The sequence shown here is derived from an EMBL/GenBank/DDBJ whole genome shotgun (WGS) entry which is preliminary data.</text>
</comment>
<dbReference type="Proteomes" id="UP001499994">
    <property type="component" value="Unassembled WGS sequence"/>
</dbReference>
<keyword evidence="3" id="KW-1185">Reference proteome</keyword>
<protein>
    <recommendedName>
        <fullName evidence="4">MFS transporter</fullName>
    </recommendedName>
</protein>